<evidence type="ECO:0000313" key="8">
    <source>
        <dbReference type="Proteomes" id="UP000240481"/>
    </source>
</evidence>
<feature type="transmembrane region" description="Helical" evidence="5">
    <location>
        <begin position="121"/>
        <end position="140"/>
    </location>
</feature>
<evidence type="ECO:0000259" key="6">
    <source>
        <dbReference type="Pfam" id="PF01545"/>
    </source>
</evidence>
<dbReference type="Gene3D" id="1.20.1510.10">
    <property type="entry name" value="Cation efflux protein transmembrane domain"/>
    <property type="match status" value="1"/>
</dbReference>
<dbReference type="EMBL" id="PYLZ01000001">
    <property type="protein sequence ID" value="PSW26646.1"/>
    <property type="molecule type" value="Genomic_DNA"/>
</dbReference>
<feature type="domain" description="Cation efflux protein transmembrane" evidence="6">
    <location>
        <begin position="13"/>
        <end position="220"/>
    </location>
</feature>
<dbReference type="Pfam" id="PF01545">
    <property type="entry name" value="Cation_efflux"/>
    <property type="match status" value="1"/>
</dbReference>
<dbReference type="SUPFAM" id="SSF161111">
    <property type="entry name" value="Cation efflux protein transmembrane domain-like"/>
    <property type="match status" value="1"/>
</dbReference>
<evidence type="ECO:0000256" key="1">
    <source>
        <dbReference type="ARBA" id="ARBA00004141"/>
    </source>
</evidence>
<sequence length="305" mass="33130">MKDKIIKIERQSLTVGLCANLFMAFSGWATFYLSGSEALLLDGNFSFILFLSSIAALKISAIKANRSNTFPFGLYVSEALYSLLKGLLIGGVLLTALTANVSKIAKYIQGEELSMLKTGPILIYSIAMVVICFSLSLFYHQQNKRTGNSSSMLETDKASSLVDGFMSAGTGAALVLIGYINPASSFDFLLYIGDAIMVLFLAMIMAKQPIHIVREAFIELAGGRLQNVDAYQAIEGVITQALSQNETTANNVFISKTGSSYLIVLSFTTEEVENKGITLLADIKQSLAHKLTQDYPHIDIELVLS</sequence>
<dbReference type="GO" id="GO:0006829">
    <property type="term" value="P:zinc ion transport"/>
    <property type="evidence" value="ECO:0007669"/>
    <property type="project" value="UniProtKB-KW"/>
</dbReference>
<dbReference type="STRING" id="680026.AB733_10160"/>
<keyword evidence="2 5" id="KW-0812">Transmembrane</keyword>
<name>A0A0J8VC72_9GAMM</name>
<proteinExistence type="predicted"/>
<keyword evidence="3 5" id="KW-1133">Transmembrane helix</keyword>
<feature type="transmembrane region" description="Helical" evidence="5">
    <location>
        <begin position="45"/>
        <end position="62"/>
    </location>
</feature>
<accession>A0A0J8VC72</accession>
<organism evidence="7 8">
    <name type="scientific">Photobacterium swingsii</name>
    <dbReference type="NCBI Taxonomy" id="680026"/>
    <lineage>
        <taxon>Bacteria</taxon>
        <taxon>Pseudomonadati</taxon>
        <taxon>Pseudomonadota</taxon>
        <taxon>Gammaproteobacteria</taxon>
        <taxon>Vibrionales</taxon>
        <taxon>Vibrionaceae</taxon>
        <taxon>Photobacterium</taxon>
    </lineage>
</organism>
<keyword evidence="4 5" id="KW-0472">Membrane</keyword>
<dbReference type="OrthoDB" id="9810598at2"/>
<protein>
    <submittedName>
        <fullName evidence="7">Cation transporter</fullName>
    </submittedName>
</protein>
<evidence type="ECO:0000256" key="3">
    <source>
        <dbReference type="ARBA" id="ARBA00022989"/>
    </source>
</evidence>
<dbReference type="InterPro" id="IPR027469">
    <property type="entry name" value="Cation_efflux_TMD_sf"/>
</dbReference>
<evidence type="ECO:0000256" key="5">
    <source>
        <dbReference type="SAM" id="Phobius"/>
    </source>
</evidence>
<dbReference type="InterPro" id="IPR058533">
    <property type="entry name" value="Cation_efflux_TM"/>
</dbReference>
<evidence type="ECO:0000256" key="2">
    <source>
        <dbReference type="ARBA" id="ARBA00022692"/>
    </source>
</evidence>
<comment type="subcellular location">
    <subcellularLocation>
        <location evidence="1">Membrane</location>
        <topology evidence="1">Multi-pass membrane protein</topology>
    </subcellularLocation>
</comment>
<comment type="caution">
    <text evidence="7">The sequence shown here is derived from an EMBL/GenBank/DDBJ whole genome shotgun (WGS) entry which is preliminary data.</text>
</comment>
<dbReference type="Proteomes" id="UP000240481">
    <property type="component" value="Unassembled WGS sequence"/>
</dbReference>
<keyword evidence="8" id="KW-1185">Reference proteome</keyword>
<dbReference type="AlphaFoldDB" id="A0A0J8VC72"/>
<gene>
    <name evidence="7" type="ORF">C9I94_01290</name>
</gene>
<dbReference type="GO" id="GO:0008324">
    <property type="term" value="F:monoatomic cation transmembrane transporter activity"/>
    <property type="evidence" value="ECO:0007669"/>
    <property type="project" value="InterPro"/>
</dbReference>
<dbReference type="GO" id="GO:0016020">
    <property type="term" value="C:membrane"/>
    <property type="evidence" value="ECO:0007669"/>
    <property type="project" value="UniProtKB-SubCell"/>
</dbReference>
<dbReference type="RefSeq" id="WP_048898667.1">
    <property type="nucleotide sequence ID" value="NZ_AP024852.1"/>
</dbReference>
<feature type="transmembrane region" description="Helical" evidence="5">
    <location>
        <begin position="12"/>
        <end position="33"/>
    </location>
</feature>
<feature type="transmembrane region" description="Helical" evidence="5">
    <location>
        <begin position="83"/>
        <end position="101"/>
    </location>
</feature>
<evidence type="ECO:0000313" key="7">
    <source>
        <dbReference type="EMBL" id="PSW26646.1"/>
    </source>
</evidence>
<feature type="transmembrane region" description="Helical" evidence="5">
    <location>
        <begin position="161"/>
        <end position="182"/>
    </location>
</feature>
<feature type="transmembrane region" description="Helical" evidence="5">
    <location>
        <begin position="188"/>
        <end position="206"/>
    </location>
</feature>
<reference evidence="7 8" key="1">
    <citation type="submission" date="2018-01" db="EMBL/GenBank/DDBJ databases">
        <title>Whole genome sequencing of Histamine producing bacteria.</title>
        <authorList>
            <person name="Butler K."/>
        </authorList>
    </citation>
    <scope>NUCLEOTIDE SEQUENCE [LARGE SCALE GENOMIC DNA]</scope>
    <source>
        <strain evidence="7 8">DSM 24669</strain>
    </source>
</reference>
<evidence type="ECO:0000256" key="4">
    <source>
        <dbReference type="ARBA" id="ARBA00023136"/>
    </source>
</evidence>